<dbReference type="GO" id="GO:0040008">
    <property type="term" value="P:regulation of growth"/>
    <property type="evidence" value="ECO:0007669"/>
    <property type="project" value="InterPro"/>
</dbReference>
<comment type="similarity">
    <text evidence="2">Belongs to the LAZY family.</text>
</comment>
<name>A0A2I0AES6_9ASPA</name>
<organism evidence="3 4">
    <name type="scientific">Apostasia shenzhenica</name>
    <dbReference type="NCBI Taxonomy" id="1088818"/>
    <lineage>
        <taxon>Eukaryota</taxon>
        <taxon>Viridiplantae</taxon>
        <taxon>Streptophyta</taxon>
        <taxon>Embryophyta</taxon>
        <taxon>Tracheophyta</taxon>
        <taxon>Spermatophyta</taxon>
        <taxon>Magnoliopsida</taxon>
        <taxon>Liliopsida</taxon>
        <taxon>Asparagales</taxon>
        <taxon>Orchidaceae</taxon>
        <taxon>Apostasioideae</taxon>
        <taxon>Apostasia</taxon>
    </lineage>
</organism>
<keyword evidence="4" id="KW-1185">Reference proteome</keyword>
<dbReference type="STRING" id="1088818.A0A2I0AES6"/>
<reference evidence="3 4" key="1">
    <citation type="journal article" date="2017" name="Nature">
        <title>The Apostasia genome and the evolution of orchids.</title>
        <authorList>
            <person name="Zhang G.Q."/>
            <person name="Liu K.W."/>
            <person name="Li Z."/>
            <person name="Lohaus R."/>
            <person name="Hsiao Y.Y."/>
            <person name="Niu S.C."/>
            <person name="Wang J.Y."/>
            <person name="Lin Y.C."/>
            <person name="Xu Q."/>
            <person name="Chen L.J."/>
            <person name="Yoshida K."/>
            <person name="Fujiwara S."/>
            <person name="Wang Z.W."/>
            <person name="Zhang Y.Q."/>
            <person name="Mitsuda N."/>
            <person name="Wang M."/>
            <person name="Liu G.H."/>
            <person name="Pecoraro L."/>
            <person name="Huang H.X."/>
            <person name="Xiao X.J."/>
            <person name="Lin M."/>
            <person name="Wu X.Y."/>
            <person name="Wu W.L."/>
            <person name="Chen Y.Y."/>
            <person name="Chang S.B."/>
            <person name="Sakamoto S."/>
            <person name="Ohme-Takagi M."/>
            <person name="Yagi M."/>
            <person name="Zeng S.J."/>
            <person name="Shen C.Y."/>
            <person name="Yeh C.M."/>
            <person name="Luo Y.B."/>
            <person name="Tsai W.C."/>
            <person name="Van de Peer Y."/>
            <person name="Liu Z.J."/>
        </authorList>
    </citation>
    <scope>NUCLEOTIDE SEQUENCE [LARGE SCALE GENOMIC DNA]</scope>
    <source>
        <strain evidence="4">cv. Shenzhen</strain>
        <tissue evidence="3">Stem</tissue>
    </source>
</reference>
<evidence type="ECO:0000256" key="1">
    <source>
        <dbReference type="ARBA" id="ARBA00022604"/>
    </source>
</evidence>
<protein>
    <submittedName>
        <fullName evidence="3">Uncharacterized protein</fullName>
    </submittedName>
</protein>
<accession>A0A2I0AES6</accession>
<dbReference type="Proteomes" id="UP000236161">
    <property type="component" value="Unassembled WGS sequence"/>
</dbReference>
<dbReference type="EMBL" id="KZ451987">
    <property type="protein sequence ID" value="PKA54050.1"/>
    <property type="molecule type" value="Genomic_DNA"/>
</dbReference>
<evidence type="ECO:0000313" key="3">
    <source>
        <dbReference type="EMBL" id="PKA54050.1"/>
    </source>
</evidence>
<dbReference type="GO" id="GO:0009630">
    <property type="term" value="P:gravitropism"/>
    <property type="evidence" value="ECO:0007669"/>
    <property type="project" value="InterPro"/>
</dbReference>
<dbReference type="PANTHER" id="PTHR34045">
    <property type="entry name" value="OS03G0406300 PROTEIN"/>
    <property type="match status" value="1"/>
</dbReference>
<sequence length="261" mass="29947">MRILSWVHTKLKERQEKKIRFNQSYLPKSEFPNEEFSDWPHGLLAIGTCGRNELKSEQEHVQELPQGLDSDFTIEEVANLQKELSKLLKNKSKWGKTDEDTGKDKANLPLDKFLNCPSSLEVDRASSLRLTDDVEDGGDGGDLSPDSRIILSKARYLLAENHNLIKKKPISFLLKSLFVCRSGFSLAPSLRDPIAELKIEKALKIILYKKIYPQSSTTMAMKKYLENRTNVKETPKEKSQEKEESKCKWVKTDSEFIVLEM</sequence>
<evidence type="ECO:0000256" key="2">
    <source>
        <dbReference type="ARBA" id="ARBA00024198"/>
    </source>
</evidence>
<proteinExistence type="inferred from homology"/>
<dbReference type="PANTHER" id="PTHR34045:SF3">
    <property type="entry name" value="PROTEIN LAZY 4"/>
    <property type="match status" value="1"/>
</dbReference>
<dbReference type="OrthoDB" id="1729737at2759"/>
<dbReference type="InterPro" id="IPR044683">
    <property type="entry name" value="LAZY"/>
</dbReference>
<keyword evidence="1" id="KW-0341">Growth regulation</keyword>
<gene>
    <name evidence="3" type="ORF">AXF42_Ash016215</name>
</gene>
<dbReference type="AlphaFoldDB" id="A0A2I0AES6"/>
<evidence type="ECO:0000313" key="4">
    <source>
        <dbReference type="Proteomes" id="UP000236161"/>
    </source>
</evidence>